<gene>
    <name evidence="7" type="ORF">M0811_09267</name>
</gene>
<evidence type="ECO:0000259" key="6">
    <source>
        <dbReference type="PROSITE" id="PS50115"/>
    </source>
</evidence>
<dbReference type="EMBL" id="JAPDFW010000079">
    <property type="protein sequence ID" value="KAJ5072821.1"/>
    <property type="molecule type" value="Genomic_DNA"/>
</dbReference>
<dbReference type="Proteomes" id="UP001149090">
    <property type="component" value="Unassembled WGS sequence"/>
</dbReference>
<dbReference type="PRINTS" id="PR00405">
    <property type="entry name" value="REVINTRACTNG"/>
</dbReference>
<name>A0A9Q0RAB1_ANAIG</name>
<dbReference type="Pfam" id="PF01412">
    <property type="entry name" value="ArfGap"/>
    <property type="match status" value="1"/>
</dbReference>
<reference evidence="7" key="1">
    <citation type="submission" date="2022-10" db="EMBL/GenBank/DDBJ databases">
        <title>Novel sulphate-reducing endosymbionts in the free-living metamonad Anaeramoeba.</title>
        <authorList>
            <person name="Jerlstrom-Hultqvist J."/>
            <person name="Cepicka I."/>
            <person name="Gallot-Lavallee L."/>
            <person name="Salas-Leiva D."/>
            <person name="Curtis B.A."/>
            <person name="Zahonova K."/>
            <person name="Pipaliya S."/>
            <person name="Dacks J."/>
            <person name="Roger A.J."/>
        </authorList>
    </citation>
    <scope>NUCLEOTIDE SEQUENCE</scope>
    <source>
        <strain evidence="7">BMAN</strain>
    </source>
</reference>
<dbReference type="PANTHER" id="PTHR23180">
    <property type="entry name" value="CENTAURIN/ARF"/>
    <property type="match status" value="1"/>
</dbReference>
<sequence length="284" mass="33239">MRRKKEDRRKELLKELRKTPENEKCADCQGINPEWANLSLGILLCIDCAGIHRSLKMKHKNVKSLVYDSFSSEDASRLLYIGNQNANKYWEARLSSRFVRPSSHSLDLLKQFIHKKYVIQKFISKSKPPPHKIFKKLQNSQLELSKHFLKKQNPNKKPVENLIQKVQPKNEKKNLIDFSLDKIQSNKETQENQEKNVGLNHENVSNDKVEEKDQKVANEKQTENEKKEGKDENPKNESNSILSAFYSGFNLKEKENENENLHEDLKEIDSKPVSFEYILSLYDN</sequence>
<proteinExistence type="predicted"/>
<dbReference type="GO" id="GO:0008270">
    <property type="term" value="F:zinc ion binding"/>
    <property type="evidence" value="ECO:0007669"/>
    <property type="project" value="UniProtKB-KW"/>
</dbReference>
<keyword evidence="8" id="KW-1185">Reference proteome</keyword>
<keyword evidence="1" id="KW-0479">Metal-binding</keyword>
<dbReference type="InterPro" id="IPR001164">
    <property type="entry name" value="ArfGAP_dom"/>
</dbReference>
<feature type="region of interest" description="Disordered" evidence="5">
    <location>
        <begin position="188"/>
        <end position="242"/>
    </location>
</feature>
<evidence type="ECO:0000313" key="8">
    <source>
        <dbReference type="Proteomes" id="UP001149090"/>
    </source>
</evidence>
<evidence type="ECO:0000313" key="7">
    <source>
        <dbReference type="EMBL" id="KAJ5072821.1"/>
    </source>
</evidence>
<dbReference type="AlphaFoldDB" id="A0A9Q0RAB1"/>
<dbReference type="Gene3D" id="1.10.220.150">
    <property type="entry name" value="Arf GTPase activating protein"/>
    <property type="match status" value="1"/>
</dbReference>
<protein>
    <submittedName>
        <fullName evidence="7">Adp-ribosylation factor gtpase-activating protein</fullName>
    </submittedName>
</protein>
<dbReference type="InterPro" id="IPR045258">
    <property type="entry name" value="ACAP1/2/3-like"/>
</dbReference>
<evidence type="ECO:0000256" key="2">
    <source>
        <dbReference type="ARBA" id="ARBA00022771"/>
    </source>
</evidence>
<keyword evidence="3" id="KW-0862">Zinc</keyword>
<dbReference type="OrthoDB" id="10266696at2759"/>
<dbReference type="InterPro" id="IPR037278">
    <property type="entry name" value="ARFGAP/RecO"/>
</dbReference>
<evidence type="ECO:0000256" key="5">
    <source>
        <dbReference type="SAM" id="MobiDB-lite"/>
    </source>
</evidence>
<dbReference type="SUPFAM" id="SSF57863">
    <property type="entry name" value="ArfGap/RecO-like zinc finger"/>
    <property type="match status" value="1"/>
</dbReference>
<dbReference type="GO" id="GO:0005096">
    <property type="term" value="F:GTPase activator activity"/>
    <property type="evidence" value="ECO:0007669"/>
    <property type="project" value="InterPro"/>
</dbReference>
<evidence type="ECO:0000256" key="4">
    <source>
        <dbReference type="PROSITE-ProRule" id="PRU00288"/>
    </source>
</evidence>
<feature type="compositionally biased region" description="Basic and acidic residues" evidence="5">
    <location>
        <begin position="204"/>
        <end position="235"/>
    </location>
</feature>
<dbReference type="InterPro" id="IPR038508">
    <property type="entry name" value="ArfGAP_dom_sf"/>
</dbReference>
<feature type="domain" description="Arf-GAP" evidence="6">
    <location>
        <begin position="10"/>
        <end position="130"/>
    </location>
</feature>
<accession>A0A9Q0RAB1</accession>
<evidence type="ECO:0000256" key="1">
    <source>
        <dbReference type="ARBA" id="ARBA00022723"/>
    </source>
</evidence>
<dbReference type="PROSITE" id="PS50115">
    <property type="entry name" value="ARFGAP"/>
    <property type="match status" value="1"/>
</dbReference>
<dbReference type="CDD" id="cd08204">
    <property type="entry name" value="ArfGap"/>
    <property type="match status" value="1"/>
</dbReference>
<keyword evidence="2 4" id="KW-0863">Zinc-finger</keyword>
<organism evidence="7 8">
    <name type="scientific">Anaeramoeba ignava</name>
    <name type="common">Anaerobic marine amoeba</name>
    <dbReference type="NCBI Taxonomy" id="1746090"/>
    <lineage>
        <taxon>Eukaryota</taxon>
        <taxon>Metamonada</taxon>
        <taxon>Anaeramoebidae</taxon>
        <taxon>Anaeramoeba</taxon>
    </lineage>
</organism>
<evidence type="ECO:0000256" key="3">
    <source>
        <dbReference type="ARBA" id="ARBA00022833"/>
    </source>
</evidence>
<comment type="caution">
    <text evidence="7">The sequence shown here is derived from an EMBL/GenBank/DDBJ whole genome shotgun (WGS) entry which is preliminary data.</text>
</comment>
<dbReference type="PANTHER" id="PTHR23180:SF160">
    <property type="entry name" value="ADP-RIBOSYLATION FACTOR GTPASE-ACTIVATING PROTEIN EFFECTOR PROTEIN 1"/>
    <property type="match status" value="1"/>
</dbReference>
<dbReference type="OMA" id="INPEWAN"/>
<dbReference type="SMART" id="SM00105">
    <property type="entry name" value="ArfGap"/>
    <property type="match status" value="1"/>
</dbReference>